<dbReference type="EMBL" id="QKWJ01000061">
    <property type="protein sequence ID" value="RDK06502.1"/>
    <property type="molecule type" value="Genomic_DNA"/>
</dbReference>
<name>A0A370NLN7_9BURK</name>
<protein>
    <submittedName>
        <fullName evidence="2">Uncharacterized protein</fullName>
    </submittedName>
</protein>
<dbReference type="Proteomes" id="UP000255165">
    <property type="component" value="Unassembled WGS sequence"/>
</dbReference>
<evidence type="ECO:0000256" key="1">
    <source>
        <dbReference type="SAM" id="MobiDB-lite"/>
    </source>
</evidence>
<gene>
    <name evidence="2" type="ORF">DN412_30990</name>
</gene>
<accession>A0A370NLN7</accession>
<dbReference type="AlphaFoldDB" id="A0A370NLN7"/>
<feature type="compositionally biased region" description="Basic and acidic residues" evidence="1">
    <location>
        <begin position="41"/>
        <end position="52"/>
    </location>
</feature>
<keyword evidence="3" id="KW-1185">Reference proteome</keyword>
<sequence>MRFHSGRSPVQTTCPSSPPCRSQSPAERCQSGTAAPPARGAEWRHGIGENRHPPGVAATPETVKRYVAQGDQVIVQAGASAPEGGKGRPVQQPGLRACAPCENNVNVSAVL</sequence>
<proteinExistence type="predicted"/>
<reference evidence="3" key="1">
    <citation type="submission" date="2018-06" db="EMBL/GenBank/DDBJ databases">
        <authorList>
            <person name="Feng T."/>
            <person name="Jeon C.O."/>
        </authorList>
    </citation>
    <scope>NUCLEOTIDE SEQUENCE [LARGE SCALE GENOMIC DNA]</scope>
    <source>
        <strain evidence="3">S23</strain>
    </source>
</reference>
<organism evidence="2 3">
    <name type="scientific">Cupriavidus lacunae</name>
    <dbReference type="NCBI Taxonomy" id="2666307"/>
    <lineage>
        <taxon>Bacteria</taxon>
        <taxon>Pseudomonadati</taxon>
        <taxon>Pseudomonadota</taxon>
        <taxon>Betaproteobacteria</taxon>
        <taxon>Burkholderiales</taxon>
        <taxon>Burkholderiaceae</taxon>
        <taxon>Cupriavidus</taxon>
    </lineage>
</organism>
<comment type="caution">
    <text evidence="2">The sequence shown here is derived from an EMBL/GenBank/DDBJ whole genome shotgun (WGS) entry which is preliminary data.</text>
</comment>
<evidence type="ECO:0000313" key="2">
    <source>
        <dbReference type="EMBL" id="RDK06502.1"/>
    </source>
</evidence>
<feature type="region of interest" description="Disordered" evidence="1">
    <location>
        <begin position="1"/>
        <end position="57"/>
    </location>
</feature>
<feature type="compositionally biased region" description="Low complexity" evidence="1">
    <location>
        <begin position="11"/>
        <end position="25"/>
    </location>
</feature>
<evidence type="ECO:0000313" key="3">
    <source>
        <dbReference type="Proteomes" id="UP000255165"/>
    </source>
</evidence>